<dbReference type="SUPFAM" id="SSF52821">
    <property type="entry name" value="Rhodanese/Cell cycle control phosphatase"/>
    <property type="match status" value="1"/>
</dbReference>
<dbReference type="InterPro" id="IPR001763">
    <property type="entry name" value="Rhodanese-like_dom"/>
</dbReference>
<dbReference type="InterPro" id="IPR050229">
    <property type="entry name" value="GlpE_sulfurtransferase"/>
</dbReference>
<evidence type="ECO:0000259" key="1">
    <source>
        <dbReference type="PROSITE" id="PS50206"/>
    </source>
</evidence>
<dbReference type="PANTHER" id="PTHR43031:SF1">
    <property type="entry name" value="PYRIDINE NUCLEOTIDE-DISULPHIDE OXIDOREDUCTASE"/>
    <property type="match status" value="1"/>
</dbReference>
<keyword evidence="3" id="KW-1185">Reference proteome</keyword>
<dbReference type="InterPro" id="IPR036873">
    <property type="entry name" value="Rhodanese-like_dom_sf"/>
</dbReference>
<dbReference type="AlphaFoldDB" id="A0A4S4NAW6"/>
<dbReference type="Gene3D" id="3.40.250.10">
    <property type="entry name" value="Rhodanese-like domain"/>
    <property type="match status" value="1"/>
</dbReference>
<dbReference type="SMART" id="SM00450">
    <property type="entry name" value="RHOD"/>
    <property type="match status" value="1"/>
</dbReference>
<dbReference type="CDD" id="cd00158">
    <property type="entry name" value="RHOD"/>
    <property type="match status" value="1"/>
</dbReference>
<dbReference type="EMBL" id="SRSF01000009">
    <property type="protein sequence ID" value="THH36429.1"/>
    <property type="molecule type" value="Genomic_DNA"/>
</dbReference>
<dbReference type="PROSITE" id="PS50206">
    <property type="entry name" value="RHODANESE_3"/>
    <property type="match status" value="1"/>
</dbReference>
<dbReference type="PANTHER" id="PTHR43031">
    <property type="entry name" value="FAD-DEPENDENT OXIDOREDUCTASE"/>
    <property type="match status" value="1"/>
</dbReference>
<dbReference type="OrthoDB" id="9808735at2"/>
<comment type="caution">
    <text evidence="2">The sequence shown here is derived from an EMBL/GenBank/DDBJ whole genome shotgun (WGS) entry which is preliminary data.</text>
</comment>
<organism evidence="2 3">
    <name type="scientific">Neolewinella litorea</name>
    <dbReference type="NCBI Taxonomy" id="2562452"/>
    <lineage>
        <taxon>Bacteria</taxon>
        <taxon>Pseudomonadati</taxon>
        <taxon>Bacteroidota</taxon>
        <taxon>Saprospiria</taxon>
        <taxon>Saprospirales</taxon>
        <taxon>Lewinellaceae</taxon>
        <taxon>Neolewinella</taxon>
    </lineage>
</organism>
<accession>A0A4S4NAW6</accession>
<sequence length="118" mass="13331">MEDVPPPSCPIPRWQLLKQELKNVGPEEFDRLRAAAEPGTVIDVRNAREFAEFHLEGARNINYLGSDFLEQMEALDPDKTYLVYCRSGRRSVRACTLMKNAGLKNLIHLDGGINAYTP</sequence>
<reference evidence="2 3" key="1">
    <citation type="submission" date="2019-04" db="EMBL/GenBank/DDBJ databases">
        <title>Lewinella litorea sp. nov., isolated from a marine sand.</title>
        <authorList>
            <person name="Yoon J.-H."/>
        </authorList>
    </citation>
    <scope>NUCLEOTIDE SEQUENCE [LARGE SCALE GENOMIC DNA]</scope>
    <source>
        <strain evidence="2 3">HSMS-39</strain>
    </source>
</reference>
<protein>
    <submittedName>
        <fullName evidence="2">Rhodanese-like domain-containing protein</fullName>
    </submittedName>
</protein>
<evidence type="ECO:0000313" key="3">
    <source>
        <dbReference type="Proteomes" id="UP000308528"/>
    </source>
</evidence>
<dbReference type="Proteomes" id="UP000308528">
    <property type="component" value="Unassembled WGS sequence"/>
</dbReference>
<dbReference type="Pfam" id="PF00581">
    <property type="entry name" value="Rhodanese"/>
    <property type="match status" value="1"/>
</dbReference>
<dbReference type="RefSeq" id="WP_136460232.1">
    <property type="nucleotide sequence ID" value="NZ_SRSF01000009.1"/>
</dbReference>
<evidence type="ECO:0000313" key="2">
    <source>
        <dbReference type="EMBL" id="THH36429.1"/>
    </source>
</evidence>
<gene>
    <name evidence="2" type="ORF">E4021_15210</name>
</gene>
<feature type="domain" description="Rhodanese" evidence="1">
    <location>
        <begin position="35"/>
        <end position="118"/>
    </location>
</feature>
<name>A0A4S4NAW6_9BACT</name>
<proteinExistence type="predicted"/>